<protein>
    <submittedName>
        <fullName evidence="2">Methylmalonyl-CoA mutase</fullName>
    </submittedName>
</protein>
<dbReference type="InterPro" id="IPR016176">
    <property type="entry name" value="Cbl-dep_enz_cat"/>
</dbReference>
<dbReference type="OrthoDB" id="9762378at2"/>
<accession>A0A4R4KC43</accession>
<evidence type="ECO:0000313" key="2">
    <source>
        <dbReference type="EMBL" id="TDB65213.1"/>
    </source>
</evidence>
<feature type="domain" description="Methylmalonyl-CoA mutase alpha/beta chain catalytic" evidence="1">
    <location>
        <begin position="144"/>
        <end position="424"/>
    </location>
</feature>
<dbReference type="GO" id="GO:0031419">
    <property type="term" value="F:cobalamin binding"/>
    <property type="evidence" value="ECO:0007669"/>
    <property type="project" value="InterPro"/>
</dbReference>
<dbReference type="InterPro" id="IPR006099">
    <property type="entry name" value="MeMalonylCoA_mutase_a/b_cat"/>
</dbReference>
<reference evidence="2 3" key="1">
    <citation type="submission" date="2019-02" db="EMBL/GenBank/DDBJ databases">
        <title>Arundinibacter roseus gen. nov., sp. nov., a new member of the family Cytophagaceae.</title>
        <authorList>
            <person name="Szuroczki S."/>
            <person name="Khayer B."/>
            <person name="Sproer C."/>
            <person name="Toumi M."/>
            <person name="Szabo A."/>
            <person name="Felfoldi T."/>
            <person name="Schumann P."/>
            <person name="Toth E."/>
        </authorList>
    </citation>
    <scope>NUCLEOTIDE SEQUENCE [LARGE SCALE GENOMIC DNA]</scope>
    <source>
        <strain evidence="2 3">DMA-k-7a</strain>
    </source>
</reference>
<keyword evidence="3" id="KW-1185">Reference proteome</keyword>
<sequence length="461" mass="51649">MSFSLVSDFGKADKSSWKKQVEQELRGRTYEDTWYKPAKNVSLEPYFVADETENNSLIADIRACQKKNPGWLTIPSIRFNDPKVTNELMRYQLDRGADGMWISASETGLLNLELSKTLHTIRLTDTPIFLDSSENPSQLIAELSRNSAYYLKGGLVYDPLANWMKHGKPYEAAVQAVAEGMSLTKAMKEFRSYKVESHVFHEAGADVVQELAFTMASFVTYMDLLTGQGVSALLAANRVVFSIAIGTNYLTELAKLRALRYLYRQVTRAYGLPDELCQAFIQAQSSRFYQSVHAPHTNLVRHTAEAMSAVSGGCDALTILPFDQASSEPSEFSERIARNISLVLKHESYLEKVADPAGGAYYLELLTQKIATASWDLFLEIEEKGGLVPAFQENFIQDRLAVAWTDQKAAYQSTEKRIVGQPKQHTLSETGLPERKENKRSSVLISTLNLLPSYTLDDLFA</sequence>
<dbReference type="PANTHER" id="PTHR48101:SF1">
    <property type="entry name" value="METHYLMALONYL-COA MUTASE, LARGE SUBUNIT"/>
    <property type="match status" value="1"/>
</dbReference>
<name>A0A4R4KC43_9BACT</name>
<dbReference type="PANTHER" id="PTHR48101">
    <property type="entry name" value="METHYLMALONYL-COA MUTASE, MITOCHONDRIAL-RELATED"/>
    <property type="match status" value="1"/>
</dbReference>
<dbReference type="Pfam" id="PF01642">
    <property type="entry name" value="MM_CoA_mutase"/>
    <property type="match status" value="1"/>
</dbReference>
<dbReference type="GO" id="GO:0016866">
    <property type="term" value="F:intramolecular transferase activity"/>
    <property type="evidence" value="ECO:0007669"/>
    <property type="project" value="InterPro"/>
</dbReference>
<dbReference type="AlphaFoldDB" id="A0A4R4KC43"/>
<dbReference type="Proteomes" id="UP000295706">
    <property type="component" value="Unassembled WGS sequence"/>
</dbReference>
<dbReference type="EMBL" id="SMJU01000006">
    <property type="protein sequence ID" value="TDB65213.1"/>
    <property type="molecule type" value="Genomic_DNA"/>
</dbReference>
<gene>
    <name evidence="2" type="ORF">EZE20_10930</name>
</gene>
<dbReference type="SUPFAM" id="SSF51703">
    <property type="entry name" value="Cobalamin (vitamin B12)-dependent enzymes"/>
    <property type="match status" value="1"/>
</dbReference>
<evidence type="ECO:0000259" key="1">
    <source>
        <dbReference type="Pfam" id="PF01642"/>
    </source>
</evidence>
<proteinExistence type="predicted"/>
<dbReference type="RefSeq" id="WP_132117465.1">
    <property type="nucleotide sequence ID" value="NZ_SMJU01000006.1"/>
</dbReference>
<dbReference type="Gene3D" id="3.20.20.240">
    <property type="entry name" value="Methylmalonyl-CoA mutase"/>
    <property type="match status" value="1"/>
</dbReference>
<evidence type="ECO:0000313" key="3">
    <source>
        <dbReference type="Proteomes" id="UP000295706"/>
    </source>
</evidence>
<organism evidence="2 3">
    <name type="scientific">Arundinibacter roseus</name>
    <dbReference type="NCBI Taxonomy" id="2070510"/>
    <lineage>
        <taxon>Bacteria</taxon>
        <taxon>Pseudomonadati</taxon>
        <taxon>Bacteroidota</taxon>
        <taxon>Cytophagia</taxon>
        <taxon>Cytophagales</taxon>
        <taxon>Spirosomataceae</taxon>
        <taxon>Arundinibacter</taxon>
    </lineage>
</organism>
<comment type="caution">
    <text evidence="2">The sequence shown here is derived from an EMBL/GenBank/DDBJ whole genome shotgun (WGS) entry which is preliminary data.</text>
</comment>